<protein>
    <submittedName>
        <fullName evidence="1">Uncharacterized protein</fullName>
    </submittedName>
</protein>
<keyword evidence="2" id="KW-1185">Reference proteome</keyword>
<comment type="caution">
    <text evidence="1">The sequence shown here is derived from an EMBL/GenBank/DDBJ whole genome shotgun (WGS) entry which is preliminary data.</text>
</comment>
<gene>
    <name evidence="1" type="ORF">EYF80_001835</name>
</gene>
<accession>A0A4Z2JCZ2</accession>
<reference evidence="1 2" key="1">
    <citation type="submission" date="2019-03" db="EMBL/GenBank/DDBJ databases">
        <title>First draft genome of Liparis tanakae, snailfish: a comprehensive survey of snailfish specific genes.</title>
        <authorList>
            <person name="Kim W."/>
            <person name="Song I."/>
            <person name="Jeong J.-H."/>
            <person name="Kim D."/>
            <person name="Kim S."/>
            <person name="Ryu S."/>
            <person name="Song J.Y."/>
            <person name="Lee S.K."/>
        </authorList>
    </citation>
    <scope>NUCLEOTIDE SEQUENCE [LARGE SCALE GENOMIC DNA]</scope>
    <source>
        <tissue evidence="1">Muscle</tissue>
    </source>
</reference>
<evidence type="ECO:0000313" key="2">
    <source>
        <dbReference type="Proteomes" id="UP000314294"/>
    </source>
</evidence>
<dbReference type="AlphaFoldDB" id="A0A4Z2JCZ2"/>
<dbReference type="EMBL" id="SRLO01000008">
    <property type="protein sequence ID" value="TNN87871.1"/>
    <property type="molecule type" value="Genomic_DNA"/>
</dbReference>
<proteinExistence type="predicted"/>
<evidence type="ECO:0000313" key="1">
    <source>
        <dbReference type="EMBL" id="TNN87871.1"/>
    </source>
</evidence>
<sequence length="68" mass="7857">MAESHGAHCDTPRPLKDRLILWGESLDIHFTFNNQRTNVKDISVSPALSHSCLKHQGRYVRKRLCEEL</sequence>
<dbReference type="Proteomes" id="UP000314294">
    <property type="component" value="Unassembled WGS sequence"/>
</dbReference>
<name>A0A4Z2JCZ2_9TELE</name>
<organism evidence="1 2">
    <name type="scientific">Liparis tanakae</name>
    <name type="common">Tanaka's snailfish</name>
    <dbReference type="NCBI Taxonomy" id="230148"/>
    <lineage>
        <taxon>Eukaryota</taxon>
        <taxon>Metazoa</taxon>
        <taxon>Chordata</taxon>
        <taxon>Craniata</taxon>
        <taxon>Vertebrata</taxon>
        <taxon>Euteleostomi</taxon>
        <taxon>Actinopterygii</taxon>
        <taxon>Neopterygii</taxon>
        <taxon>Teleostei</taxon>
        <taxon>Neoteleostei</taxon>
        <taxon>Acanthomorphata</taxon>
        <taxon>Eupercaria</taxon>
        <taxon>Perciformes</taxon>
        <taxon>Cottioidei</taxon>
        <taxon>Cottales</taxon>
        <taxon>Liparidae</taxon>
        <taxon>Liparis</taxon>
    </lineage>
</organism>